<evidence type="ECO:0008006" key="3">
    <source>
        <dbReference type="Google" id="ProtNLM"/>
    </source>
</evidence>
<dbReference type="RefSeq" id="WP_120238254.1">
    <property type="nucleotide sequence ID" value="NZ_RAPQ01000008.1"/>
</dbReference>
<protein>
    <recommendedName>
        <fullName evidence="3">N-acetyltransferase domain-containing protein</fullName>
    </recommendedName>
</protein>
<comment type="caution">
    <text evidence="1">The sequence shown here is derived from an EMBL/GenBank/DDBJ whole genome shotgun (WGS) entry which is preliminary data.</text>
</comment>
<dbReference type="SUPFAM" id="SSF55729">
    <property type="entry name" value="Acyl-CoA N-acyltransferases (Nat)"/>
    <property type="match status" value="1"/>
</dbReference>
<dbReference type="EMBL" id="RAPQ01000008">
    <property type="protein sequence ID" value="RKE03359.1"/>
    <property type="molecule type" value="Genomic_DNA"/>
</dbReference>
<evidence type="ECO:0000313" key="2">
    <source>
        <dbReference type="Proteomes" id="UP000284531"/>
    </source>
</evidence>
<dbReference type="InterPro" id="IPR016181">
    <property type="entry name" value="Acyl_CoA_acyltransferase"/>
</dbReference>
<sequence length="373" mass="43108">MSLEIREVKTISELKQFIRFYTNLYKNNKQVAFPIHLDESHTLKKSKNPALAFCKSKYWLAYQNNQVVGRIAAIINRKEQEKLDQKIGRFGWFDFTDDLQVSAALMKTAIEWLKQHDTEVLHGPMGFTDMDRQGLLIEGFDCEGTLATLYNYPYYQRHIENLAFEKSTDWVEYEIQTNDAIAGKMESLAQRCKERNKLVSIKPKGSREVKKIAPAIFKLINECYKDLYGFIPLSKEQMDYYTKSYLSFINMNLISLVGDETGKLIGVGIAMPSFTKALQKAKGKLFPFGALHLLKAVNKNDRVDLYLIAVDEQYQNKGVNAIIMSDIISGAARMGIYNAESNIELEDNKKVQAMWRFTPNRQHKRRRCYTKQL</sequence>
<keyword evidence="2" id="KW-1185">Reference proteome</keyword>
<dbReference type="PANTHER" id="PTHR41368">
    <property type="entry name" value="PROTEIN YGHO"/>
    <property type="match status" value="1"/>
</dbReference>
<dbReference type="Gene3D" id="3.40.630.30">
    <property type="match status" value="1"/>
</dbReference>
<name>A0A419X6X4_9BACT</name>
<accession>A0A419X6X4</accession>
<dbReference type="Proteomes" id="UP000284531">
    <property type="component" value="Unassembled WGS sequence"/>
</dbReference>
<proteinExistence type="predicted"/>
<dbReference type="AlphaFoldDB" id="A0A419X6X4"/>
<dbReference type="OrthoDB" id="9806005at2"/>
<dbReference type="PANTHER" id="PTHR41368:SF1">
    <property type="entry name" value="PROTEIN YGHO"/>
    <property type="match status" value="1"/>
</dbReference>
<evidence type="ECO:0000313" key="1">
    <source>
        <dbReference type="EMBL" id="RKE03359.1"/>
    </source>
</evidence>
<reference evidence="1 2" key="1">
    <citation type="submission" date="2018-09" db="EMBL/GenBank/DDBJ databases">
        <title>Genomic Encyclopedia of Archaeal and Bacterial Type Strains, Phase II (KMG-II): from individual species to whole genera.</title>
        <authorList>
            <person name="Goeker M."/>
        </authorList>
    </citation>
    <scope>NUCLEOTIDE SEQUENCE [LARGE SCALE GENOMIC DNA]</scope>
    <source>
        <strain evidence="1 2">DSM 21950</strain>
    </source>
</reference>
<dbReference type="InterPro" id="IPR039968">
    <property type="entry name" value="BcerS-like"/>
</dbReference>
<gene>
    <name evidence="1" type="ORF">BXY64_0356</name>
</gene>
<organism evidence="1 2">
    <name type="scientific">Marinifilum flexuosum</name>
    <dbReference type="NCBI Taxonomy" id="1117708"/>
    <lineage>
        <taxon>Bacteria</taxon>
        <taxon>Pseudomonadati</taxon>
        <taxon>Bacteroidota</taxon>
        <taxon>Bacteroidia</taxon>
        <taxon>Marinilabiliales</taxon>
        <taxon>Marinifilaceae</taxon>
    </lineage>
</organism>